<evidence type="ECO:0000313" key="5">
    <source>
        <dbReference type="Proteomes" id="UP001420932"/>
    </source>
</evidence>
<evidence type="ECO:0000256" key="2">
    <source>
        <dbReference type="SAM" id="Coils"/>
    </source>
</evidence>
<reference evidence="4 5" key="1">
    <citation type="submission" date="2024-01" db="EMBL/GenBank/DDBJ databases">
        <title>Genome assemblies of Stephania.</title>
        <authorList>
            <person name="Yang L."/>
        </authorList>
    </citation>
    <scope>NUCLEOTIDE SEQUENCE [LARGE SCALE GENOMIC DNA]</scope>
    <source>
        <strain evidence="4">YNDBR</strain>
        <tissue evidence="4">Leaf</tissue>
    </source>
</reference>
<dbReference type="InterPro" id="IPR005516">
    <property type="entry name" value="Remorin_C"/>
</dbReference>
<evidence type="ECO:0000256" key="1">
    <source>
        <dbReference type="ARBA" id="ARBA00005711"/>
    </source>
</evidence>
<feature type="coiled-coil region" evidence="2">
    <location>
        <begin position="129"/>
        <end position="171"/>
    </location>
</feature>
<dbReference type="AlphaFoldDB" id="A0AAP0L5G3"/>
<dbReference type="PANTHER" id="PTHR31471">
    <property type="entry name" value="OS02G0116800 PROTEIN"/>
    <property type="match status" value="1"/>
</dbReference>
<name>A0AAP0L5G3_9MAGN</name>
<dbReference type="PANTHER" id="PTHR31471:SF13">
    <property type="entry name" value="REMORIN FAMILY PROTEIN"/>
    <property type="match status" value="1"/>
</dbReference>
<comment type="similarity">
    <text evidence="1">Belongs to the remorin family.</text>
</comment>
<evidence type="ECO:0000259" key="3">
    <source>
        <dbReference type="Pfam" id="PF03763"/>
    </source>
</evidence>
<keyword evidence="5" id="KW-1185">Reference proteome</keyword>
<proteinExistence type="inferred from homology"/>
<dbReference type="Proteomes" id="UP001420932">
    <property type="component" value="Unassembled WGS sequence"/>
</dbReference>
<keyword evidence="2" id="KW-0175">Coiled coil</keyword>
<organism evidence="4 5">
    <name type="scientific">Stephania yunnanensis</name>
    <dbReference type="NCBI Taxonomy" id="152371"/>
    <lineage>
        <taxon>Eukaryota</taxon>
        <taxon>Viridiplantae</taxon>
        <taxon>Streptophyta</taxon>
        <taxon>Embryophyta</taxon>
        <taxon>Tracheophyta</taxon>
        <taxon>Spermatophyta</taxon>
        <taxon>Magnoliopsida</taxon>
        <taxon>Ranunculales</taxon>
        <taxon>Menispermaceae</taxon>
        <taxon>Menispermoideae</taxon>
        <taxon>Cissampelideae</taxon>
        <taxon>Stephania</taxon>
    </lineage>
</organism>
<evidence type="ECO:0000313" key="4">
    <source>
        <dbReference type="EMBL" id="KAK9162734.1"/>
    </source>
</evidence>
<protein>
    <recommendedName>
        <fullName evidence="3">Remorin C-terminal domain-containing protein</fullName>
    </recommendedName>
</protein>
<accession>A0AAP0L5G3</accession>
<feature type="domain" description="Remorin C-terminal" evidence="3">
    <location>
        <begin position="110"/>
        <end position="191"/>
    </location>
</feature>
<dbReference type="Pfam" id="PF03763">
    <property type="entry name" value="Remorin_C"/>
    <property type="match status" value="1"/>
</dbReference>
<comment type="caution">
    <text evidence="4">The sequence shown here is derived from an EMBL/GenBank/DDBJ whole genome shotgun (WGS) entry which is preliminary data.</text>
</comment>
<sequence length="262" mass="29173">MRHVIQSVALATPRPTCGLNKQQQRLQRLSVNIVLLQSVGNTWQHPLQARQSTAVLTQSLLATSSCIAASTNRELTLFTFISHSLRRSLSTESLHPFDLEIEKICHQSSKEARVKREEAKIITWENLQKAKAEAAIRKMEMKLENKRSSSMDRIMKKLRLAQRKAQEMRTSISANQSQQIVRASNRKLSFRSPFSPGVMAADDLIRRSNCSGGGASTTDISYHVLFDPCIMRSISVHGWSSGHLSQSLPCGRAPGKSSSSCN</sequence>
<dbReference type="EMBL" id="JBBNAF010000002">
    <property type="protein sequence ID" value="KAK9162734.1"/>
    <property type="molecule type" value="Genomic_DNA"/>
</dbReference>
<gene>
    <name evidence="4" type="ORF">Syun_003636</name>
</gene>